<dbReference type="AlphaFoldDB" id="A0A5R9GAL4"/>
<name>A0A5R9GAL4_9BACL</name>
<dbReference type="EMBL" id="VCIW01000004">
    <property type="protein sequence ID" value="TLS52761.1"/>
    <property type="molecule type" value="Genomic_DNA"/>
</dbReference>
<protein>
    <submittedName>
        <fullName evidence="1">Uncharacterized protein</fullName>
    </submittedName>
</protein>
<evidence type="ECO:0000313" key="2">
    <source>
        <dbReference type="Proteomes" id="UP000309676"/>
    </source>
</evidence>
<dbReference type="OrthoDB" id="2624068at2"/>
<reference evidence="1 2" key="1">
    <citation type="submission" date="2019-05" db="EMBL/GenBank/DDBJ databases">
        <authorList>
            <person name="Narsing Rao M.P."/>
            <person name="Li W.J."/>
        </authorList>
    </citation>
    <scope>NUCLEOTIDE SEQUENCE [LARGE SCALE GENOMIC DNA]</scope>
    <source>
        <strain evidence="1 2">SYSU_K30003</strain>
    </source>
</reference>
<organism evidence="1 2">
    <name type="scientific">Paenibacillus antri</name>
    <dbReference type="NCBI Taxonomy" id="2582848"/>
    <lineage>
        <taxon>Bacteria</taxon>
        <taxon>Bacillati</taxon>
        <taxon>Bacillota</taxon>
        <taxon>Bacilli</taxon>
        <taxon>Bacillales</taxon>
        <taxon>Paenibacillaceae</taxon>
        <taxon>Paenibacillus</taxon>
    </lineage>
</organism>
<proteinExistence type="predicted"/>
<evidence type="ECO:0000313" key="1">
    <source>
        <dbReference type="EMBL" id="TLS52761.1"/>
    </source>
</evidence>
<gene>
    <name evidence="1" type="ORF">FE782_09045</name>
</gene>
<accession>A0A5R9GAL4</accession>
<keyword evidence="2" id="KW-1185">Reference proteome</keyword>
<sequence>MKNKPKMIKTILYQNPKHGFAILFPRWWKQYAVVDRQTYGNGNHQETFLSFHFRYKGKIYDPIVTIVISPLTGKAWRRYYGGSPVSFLAQHKGVTYGFLLAGELPSEFLRPDKMEYDYAKYGRPIRILKKLVSEVPAVVKSLHFIQRSKIL</sequence>
<dbReference type="Proteomes" id="UP000309676">
    <property type="component" value="Unassembled WGS sequence"/>
</dbReference>
<dbReference type="RefSeq" id="WP_138193752.1">
    <property type="nucleotide sequence ID" value="NZ_VCIW01000004.1"/>
</dbReference>
<comment type="caution">
    <text evidence="1">The sequence shown here is derived from an EMBL/GenBank/DDBJ whole genome shotgun (WGS) entry which is preliminary data.</text>
</comment>